<sequence>MDVGEMHDNENDNGASSEEEVEDARVDALELLPNGRRDIRHAAVNMLVDMRSVPGMTRIGVRRAMCGAELVVKVNNMSLKKEVSEFLNRTGQFHNPRAQRLLTKFDDVNPFKGIKSDDGQRAGIQKYFHYVAPETVFIDERMDQRLVGEGAYGLVPVPNSYQYASVIQFLKMLARKTDVMDYMTNRRPSVNGMIEGYTDGDEFREHPFFQRYPDAFQLCLYGDGVDPARMAGPKSGLHEIYNFSISVLNLPPALLYSGESIFPLVMANAQDCKETFAGVLGRFVQELLQLEGDGVREFFNGAFRTIRATLVAVKGDAKAVHEMLGFLPCSARHFCPQCMISRPELHLGQILMGEIRTQAMTDLQLQRVSENPAYATNCGLRYRTCLHDSRYFRAENNQTFDLMHDGPEGIMMMLIRLCLKRFVCIENLFGVEELNQRIFAYNYGSQNSRDRPTPNFTYESLQNAETVHSQKMNAAQTLLLFRVLPFLLDSIGQNGIDEENEFLQYLLLLSEIFQIGSAPRVPRSVLPYLRRLLETFRVTWYILFPNVPPINKLHHLMHLADNILRKGPQRTLWCFKEEGKNCPLRRHVVVCNNFKNPQKTAMEQAQIRVSKVWGTHSDTVEYIRKFVKKRNITVSTSPARMHLLALGFEDPDEIRVCDAITVKSFVYRKDEFLLYSKASENHNGLPRFGKILSIICPEDSNHTWFVIEPWTTVGLVERFNGYAIIMQENPPIHLIDLKDLPLHPAIKQEVDGSSFIQLTEESLRSDFPLLNFGQRKECMKIINSILASKDKFLFSDVDVQNSTGTEVYDAATVKAMNPKELSIFLQDKCQGVSAETIVYLLNVDGESFLEFTDQSLLSNFPGLSCDQRMSILRVVSNAGDAQYETTFHFANHNVIEIPLQEDLGCGVLQGFVDEGGILKAVTGETSQKVDVAPCVSGSFPQEEKAKQQCCSETT</sequence>
<organism evidence="2 3">
    <name type="scientific">Frankliniella fusca</name>
    <dbReference type="NCBI Taxonomy" id="407009"/>
    <lineage>
        <taxon>Eukaryota</taxon>
        <taxon>Metazoa</taxon>
        <taxon>Ecdysozoa</taxon>
        <taxon>Arthropoda</taxon>
        <taxon>Hexapoda</taxon>
        <taxon>Insecta</taxon>
        <taxon>Pterygota</taxon>
        <taxon>Neoptera</taxon>
        <taxon>Paraneoptera</taxon>
        <taxon>Thysanoptera</taxon>
        <taxon>Terebrantia</taxon>
        <taxon>Thripoidea</taxon>
        <taxon>Thripidae</taxon>
        <taxon>Frankliniella</taxon>
    </lineage>
</organism>
<reference evidence="2" key="2">
    <citation type="journal article" date="2023" name="BMC Genomics">
        <title>Pest status, molecular evolution, and epigenetic factors derived from the genome assembly of Frankliniella fusca, a thysanopteran phytovirus vector.</title>
        <authorList>
            <person name="Catto M.A."/>
            <person name="Labadie P.E."/>
            <person name="Jacobson A.L."/>
            <person name="Kennedy G.G."/>
            <person name="Srinivasan R."/>
            <person name="Hunt B.G."/>
        </authorList>
    </citation>
    <scope>NUCLEOTIDE SEQUENCE</scope>
    <source>
        <strain evidence="2">PL_HMW_Pooled</strain>
    </source>
</reference>
<evidence type="ECO:0000313" key="2">
    <source>
        <dbReference type="EMBL" id="KAK3920926.1"/>
    </source>
</evidence>
<evidence type="ECO:0000256" key="1">
    <source>
        <dbReference type="SAM" id="MobiDB-lite"/>
    </source>
</evidence>
<comment type="caution">
    <text evidence="2">The sequence shown here is derived from an EMBL/GenBank/DDBJ whole genome shotgun (WGS) entry which is preliminary data.</text>
</comment>
<proteinExistence type="predicted"/>
<name>A0AAE1HHT9_9NEOP</name>
<dbReference type="AlphaFoldDB" id="A0AAE1HHT9"/>
<gene>
    <name evidence="2" type="ORF">KUF71_010163</name>
</gene>
<evidence type="ECO:0000313" key="3">
    <source>
        <dbReference type="Proteomes" id="UP001219518"/>
    </source>
</evidence>
<feature type="region of interest" description="Disordered" evidence="1">
    <location>
        <begin position="1"/>
        <end position="23"/>
    </location>
</feature>
<protein>
    <submittedName>
        <fullName evidence="2">ATP synthase gamma chain</fullName>
    </submittedName>
</protein>
<feature type="compositionally biased region" description="Basic and acidic residues" evidence="1">
    <location>
        <begin position="1"/>
        <end position="10"/>
    </location>
</feature>
<keyword evidence="3" id="KW-1185">Reference proteome</keyword>
<dbReference type="EMBL" id="JAHWGI010001024">
    <property type="protein sequence ID" value="KAK3920926.1"/>
    <property type="molecule type" value="Genomic_DNA"/>
</dbReference>
<reference evidence="2" key="1">
    <citation type="submission" date="2021-07" db="EMBL/GenBank/DDBJ databases">
        <authorList>
            <person name="Catto M.A."/>
            <person name="Jacobson A."/>
            <person name="Kennedy G."/>
            <person name="Labadie P."/>
            <person name="Hunt B.G."/>
            <person name="Srinivasan R."/>
        </authorList>
    </citation>
    <scope>NUCLEOTIDE SEQUENCE</scope>
    <source>
        <strain evidence="2">PL_HMW_Pooled</strain>
        <tissue evidence="2">Head</tissue>
    </source>
</reference>
<dbReference type="Proteomes" id="UP001219518">
    <property type="component" value="Unassembled WGS sequence"/>
</dbReference>
<accession>A0AAE1HHT9</accession>